<proteinExistence type="predicted"/>
<keyword evidence="2" id="KW-1185">Reference proteome</keyword>
<evidence type="ECO:0000313" key="2">
    <source>
        <dbReference type="Proteomes" id="UP000789759"/>
    </source>
</evidence>
<evidence type="ECO:0000313" key="1">
    <source>
        <dbReference type="EMBL" id="CAG8711209.1"/>
    </source>
</evidence>
<accession>A0A9N9HY24</accession>
<organism evidence="1 2">
    <name type="scientific">Cetraspora pellucida</name>
    <dbReference type="NCBI Taxonomy" id="1433469"/>
    <lineage>
        <taxon>Eukaryota</taxon>
        <taxon>Fungi</taxon>
        <taxon>Fungi incertae sedis</taxon>
        <taxon>Mucoromycota</taxon>
        <taxon>Glomeromycotina</taxon>
        <taxon>Glomeromycetes</taxon>
        <taxon>Diversisporales</taxon>
        <taxon>Gigasporaceae</taxon>
        <taxon>Cetraspora</taxon>
    </lineage>
</organism>
<reference evidence="1" key="1">
    <citation type="submission" date="2021-06" db="EMBL/GenBank/DDBJ databases">
        <authorList>
            <person name="Kallberg Y."/>
            <person name="Tangrot J."/>
            <person name="Rosling A."/>
        </authorList>
    </citation>
    <scope>NUCLEOTIDE SEQUENCE</scope>
    <source>
        <strain evidence="1">FL966</strain>
    </source>
</reference>
<comment type="caution">
    <text evidence="1">The sequence shown here is derived from an EMBL/GenBank/DDBJ whole genome shotgun (WGS) entry which is preliminary data.</text>
</comment>
<dbReference type="Proteomes" id="UP000789759">
    <property type="component" value="Unassembled WGS sequence"/>
</dbReference>
<dbReference type="EMBL" id="CAJVQA010011832">
    <property type="protein sequence ID" value="CAG8711209.1"/>
    <property type="molecule type" value="Genomic_DNA"/>
</dbReference>
<dbReference type="AlphaFoldDB" id="A0A9N9HY24"/>
<sequence>MKHNRLIISNYNKVSRYVKYCIINEAISFFLILKIQDLLQD</sequence>
<gene>
    <name evidence="1" type="ORF">CPELLU_LOCUS12339</name>
</gene>
<name>A0A9N9HY24_9GLOM</name>
<protein>
    <submittedName>
        <fullName evidence="1">22170_t:CDS:1</fullName>
    </submittedName>
</protein>